<dbReference type="AlphaFoldDB" id="A0ABD3MUT7"/>
<dbReference type="Gene3D" id="3.30.450.70">
    <property type="match status" value="1"/>
</dbReference>
<gene>
    <name evidence="1" type="ORF">ACHAWO_012832</name>
</gene>
<evidence type="ECO:0000313" key="1">
    <source>
        <dbReference type="EMBL" id="KAL3767442.1"/>
    </source>
</evidence>
<protein>
    <submittedName>
        <fullName evidence="1">Uncharacterized protein</fullName>
    </submittedName>
</protein>
<evidence type="ECO:0000313" key="2">
    <source>
        <dbReference type="Proteomes" id="UP001530400"/>
    </source>
</evidence>
<reference evidence="1 2" key="1">
    <citation type="submission" date="2024-10" db="EMBL/GenBank/DDBJ databases">
        <title>Updated reference genomes for cyclostephanoid diatoms.</title>
        <authorList>
            <person name="Roberts W.R."/>
            <person name="Alverson A.J."/>
        </authorList>
    </citation>
    <scope>NUCLEOTIDE SEQUENCE [LARGE SCALE GENOMIC DNA]</scope>
    <source>
        <strain evidence="1 2">AJA010-31</strain>
    </source>
</reference>
<comment type="caution">
    <text evidence="1">The sequence shown here is derived from an EMBL/GenBank/DDBJ whole genome shotgun (WGS) entry which is preliminary data.</text>
</comment>
<name>A0ABD3MUT7_9STRA</name>
<sequence length="184" mass="20673">MSIAAVAVVGRLGRPIYLRDFSTPLLFDLYTQPFIPGQPDDDYFCDSLIEETAEQQSEWPCRMKYQFSMFAAHDIMVQMLEDGWKGGAGPDACWMGLVCNVDGFNAYGYATTNAKYIILVEDVIAPDDIQIQKTRENDLKLLLSQVHGLYTDHLLNPFSQPNAKITSNRFESGVQKLTNTFNGS</sequence>
<dbReference type="Pfam" id="PF04628">
    <property type="entry name" value="Sedlin_N"/>
    <property type="match status" value="1"/>
</dbReference>
<dbReference type="InterPro" id="IPR011012">
    <property type="entry name" value="Longin-like_dom_sf"/>
</dbReference>
<organism evidence="1 2">
    <name type="scientific">Cyclotella atomus</name>
    <dbReference type="NCBI Taxonomy" id="382360"/>
    <lineage>
        <taxon>Eukaryota</taxon>
        <taxon>Sar</taxon>
        <taxon>Stramenopiles</taxon>
        <taxon>Ochrophyta</taxon>
        <taxon>Bacillariophyta</taxon>
        <taxon>Coscinodiscophyceae</taxon>
        <taxon>Thalassiosirophycidae</taxon>
        <taxon>Stephanodiscales</taxon>
        <taxon>Stephanodiscaceae</taxon>
        <taxon>Cyclotella</taxon>
    </lineage>
</organism>
<proteinExistence type="predicted"/>
<dbReference type="EMBL" id="JALLPJ020001364">
    <property type="protein sequence ID" value="KAL3767442.1"/>
    <property type="molecule type" value="Genomic_DNA"/>
</dbReference>
<accession>A0ABD3MUT7</accession>
<keyword evidence="2" id="KW-1185">Reference proteome</keyword>
<dbReference type="Proteomes" id="UP001530400">
    <property type="component" value="Unassembled WGS sequence"/>
</dbReference>
<dbReference type="PANTHER" id="PTHR12403">
    <property type="entry name" value="TRAFFICKING PROTEIN PARTICLE COMPLEX SUBUNIT 2"/>
    <property type="match status" value="1"/>
</dbReference>
<dbReference type="SUPFAM" id="SSF64356">
    <property type="entry name" value="SNARE-like"/>
    <property type="match status" value="1"/>
</dbReference>
<dbReference type="InterPro" id="IPR006722">
    <property type="entry name" value="Sedlin"/>
</dbReference>